<dbReference type="AlphaFoldDB" id="A0AAW8EP58"/>
<evidence type="ECO:0000313" key="2">
    <source>
        <dbReference type="EMBL" id="MDP9974648.1"/>
    </source>
</evidence>
<feature type="region of interest" description="Disordered" evidence="1">
    <location>
        <begin position="50"/>
        <end position="72"/>
    </location>
</feature>
<dbReference type="Proteomes" id="UP001224845">
    <property type="component" value="Unassembled WGS sequence"/>
</dbReference>
<organism evidence="2 3">
    <name type="scientific">Variovorax paradoxus</name>
    <dbReference type="NCBI Taxonomy" id="34073"/>
    <lineage>
        <taxon>Bacteria</taxon>
        <taxon>Pseudomonadati</taxon>
        <taxon>Pseudomonadota</taxon>
        <taxon>Betaproteobacteria</taxon>
        <taxon>Burkholderiales</taxon>
        <taxon>Comamonadaceae</taxon>
        <taxon>Variovorax</taxon>
    </lineage>
</organism>
<evidence type="ECO:0000313" key="3">
    <source>
        <dbReference type="Proteomes" id="UP001224845"/>
    </source>
</evidence>
<reference evidence="2" key="1">
    <citation type="submission" date="2023-07" db="EMBL/GenBank/DDBJ databases">
        <title>Sorghum-associated microbial communities from plants grown in Nebraska, USA.</title>
        <authorList>
            <person name="Schachtman D."/>
        </authorList>
    </citation>
    <scope>NUCLEOTIDE SEQUENCE</scope>
    <source>
        <strain evidence="2">DS3315</strain>
    </source>
</reference>
<name>A0AAW8EP58_VARPD</name>
<sequence length="72" mass="8034">MARKILMLSSPTQPRKETAHVRSLHQCRPAELDALAVLVRLGECFALARRPAHPPREITSASSPRRSHSPRS</sequence>
<dbReference type="EMBL" id="JAUSRV010000019">
    <property type="protein sequence ID" value="MDP9974648.1"/>
    <property type="molecule type" value="Genomic_DNA"/>
</dbReference>
<gene>
    <name evidence="2" type="ORF">J2W39_005918</name>
</gene>
<accession>A0AAW8EP58</accession>
<comment type="caution">
    <text evidence="2">The sequence shown here is derived from an EMBL/GenBank/DDBJ whole genome shotgun (WGS) entry which is preliminary data.</text>
</comment>
<protein>
    <submittedName>
        <fullName evidence="2">Uncharacterized protein</fullName>
    </submittedName>
</protein>
<evidence type="ECO:0000256" key="1">
    <source>
        <dbReference type="SAM" id="MobiDB-lite"/>
    </source>
</evidence>
<proteinExistence type="predicted"/>